<evidence type="ECO:0000256" key="4">
    <source>
        <dbReference type="ARBA" id="ARBA00023002"/>
    </source>
</evidence>
<evidence type="ECO:0000256" key="9">
    <source>
        <dbReference type="SAM" id="Phobius"/>
    </source>
</evidence>
<keyword evidence="9" id="KW-0472">Membrane</keyword>
<dbReference type="InterPro" id="IPR049947">
    <property type="entry name" value="Cu_Am_Ox_Cu-bd"/>
</dbReference>
<dbReference type="SUPFAM" id="SSF49998">
    <property type="entry name" value="Amine oxidase catalytic domain"/>
    <property type="match status" value="1"/>
</dbReference>
<dbReference type="InterPro" id="IPR015800">
    <property type="entry name" value="Cu_amine_oxidase_N2"/>
</dbReference>
<dbReference type="InterPro" id="IPR016182">
    <property type="entry name" value="Cu_amine_oxidase_N-reg"/>
</dbReference>
<dbReference type="OrthoDB" id="5379943at2759"/>
<protein>
    <recommendedName>
        <fullName evidence="8">Amine oxidase</fullName>
        <ecNumber evidence="8">1.4.3.-</ecNumber>
    </recommendedName>
</protein>
<dbReference type="EC" id="1.4.3.-" evidence="8"/>
<keyword evidence="9" id="KW-0812">Transmembrane</keyword>
<reference evidence="13" key="1">
    <citation type="submission" date="2025-08" db="UniProtKB">
        <authorList>
            <consortium name="RefSeq"/>
        </authorList>
    </citation>
    <scope>IDENTIFICATION</scope>
</reference>
<feature type="transmembrane region" description="Helical" evidence="9">
    <location>
        <begin position="45"/>
        <end position="65"/>
    </location>
</feature>
<dbReference type="FunFam" id="2.70.98.20:FF:000002">
    <property type="entry name" value="Amine oxidase"/>
    <property type="match status" value="1"/>
</dbReference>
<dbReference type="Gene3D" id="2.70.98.20">
    <property type="entry name" value="Copper amine oxidase, catalytic domain"/>
    <property type="match status" value="1"/>
</dbReference>
<proteinExistence type="inferred from homology"/>
<evidence type="ECO:0000256" key="2">
    <source>
        <dbReference type="ARBA" id="ARBA00022723"/>
    </source>
</evidence>
<dbReference type="InterPro" id="IPR000269">
    <property type="entry name" value="Cu_amine_oxidase"/>
</dbReference>
<evidence type="ECO:0000256" key="5">
    <source>
        <dbReference type="ARBA" id="ARBA00023008"/>
    </source>
</evidence>
<evidence type="ECO:0000313" key="13">
    <source>
        <dbReference type="RefSeq" id="XP_055878224.1"/>
    </source>
</evidence>
<evidence type="ECO:0000256" key="8">
    <source>
        <dbReference type="RuleBase" id="RU000672"/>
    </source>
</evidence>
<sequence length="814" mass="93287">MSDTQPFQRMGEYNLEYDDGQREHVFRSWNRQILKTITDLTGKNLAIIVLAVALVLSLIVTIVVVSTASTTRTKPLVSQENFTVICQTNYPEDSSSSLYDNVFEDLSSDEINAIYKYVISQSDLYVEGSTDSSEGSVYGIELHIPNKTSAVDFLDSRGPKPAREARVFISHLNWIPPVVAEYVVGPLPTPTYHYYNPRHHEHVPYRFHPTFGYRKARDSLKTCLNDDLHMIFNESFGASLENCGRKCLDLMLQRTNSAYSEHTIILIYLVYKTDFPTVNTLDMVFLMNETHVGNEEFICESVFYGGQHFPSIDLFIKAYRRGDIKKVKMNFPSLAPGETSMPSTMHLRGKTFPHNDQAGPKEYEPDGKRYRVKGQHIEYMEWSFNYRISTVSGPQVWDVRWSGDRIAYEISLQELAVFYAGDNPATFYTHLSDSAFGIGNRAYGLMPGVDCPEHATFLPVTFFDEGESVTVANAFCVFEHNSGVPLRRHNSNLDFKNYGGLVDRVLVVRTIIVEYNYDYIFDMIFHQNGAIEVKTYATGYLMSHAFHDGDDRFGFKIANNIVGSIHHHLFNYKIDLDINGQANRYETLDLTLDERKWPWYKSGQETFQQLSFSHTLKESELQAVYRYNFSTPKYHIVYNNQERNKFGAHRSYRMSVDGFSKVLFPDDSPMLSSRKWCKYQIAATHRKDEEESSSSIFSMFDGQSPHVDFDRFLQDNESLVDQDLVFWVTVGVHHIPHTEDIPNTPTVGTQATISLMPYNYFPECPSVGSRDAVRADAIKDSVVFQDYNISLSSQCLPKTLNLTYLENDSSYLFP</sequence>
<dbReference type="InterPro" id="IPR036460">
    <property type="entry name" value="Cu_amine_oxidase_C_sf"/>
</dbReference>
<dbReference type="GeneID" id="106072430"/>
<feature type="domain" description="Copper amine oxidase catalytic" evidence="10">
    <location>
        <begin position="362"/>
        <end position="766"/>
    </location>
</feature>
<dbReference type="GO" id="GO:0048038">
    <property type="term" value="F:quinone binding"/>
    <property type="evidence" value="ECO:0007669"/>
    <property type="project" value="InterPro"/>
</dbReference>
<accession>A0A9W2ZTK2</accession>
<name>A0A9W2ZTK2_BIOGL</name>
<evidence type="ECO:0000259" key="10">
    <source>
        <dbReference type="Pfam" id="PF01179"/>
    </source>
</evidence>
<dbReference type="PANTHER" id="PTHR10638">
    <property type="entry name" value="COPPER AMINE OXIDASE"/>
    <property type="match status" value="1"/>
</dbReference>
<organism evidence="12 13">
    <name type="scientific">Biomphalaria glabrata</name>
    <name type="common">Bloodfluke planorb</name>
    <name type="synonym">Freshwater snail</name>
    <dbReference type="NCBI Taxonomy" id="6526"/>
    <lineage>
        <taxon>Eukaryota</taxon>
        <taxon>Metazoa</taxon>
        <taxon>Spiralia</taxon>
        <taxon>Lophotrochozoa</taxon>
        <taxon>Mollusca</taxon>
        <taxon>Gastropoda</taxon>
        <taxon>Heterobranchia</taxon>
        <taxon>Euthyneura</taxon>
        <taxon>Panpulmonata</taxon>
        <taxon>Hygrophila</taxon>
        <taxon>Lymnaeoidea</taxon>
        <taxon>Planorbidae</taxon>
        <taxon>Biomphalaria</taxon>
    </lineage>
</organism>
<evidence type="ECO:0000313" key="12">
    <source>
        <dbReference type="Proteomes" id="UP001165740"/>
    </source>
</evidence>
<feature type="domain" description="Copper amine oxidase N2-terminal" evidence="11">
    <location>
        <begin position="110"/>
        <end position="192"/>
    </location>
</feature>
<feature type="active site" description="Schiff-base intermediate with substrate; via topaquinone" evidence="6">
    <location>
        <position position="517"/>
    </location>
</feature>
<keyword evidence="9" id="KW-1133">Transmembrane helix</keyword>
<comment type="similarity">
    <text evidence="1 8">Belongs to the copper/topaquinone oxidase family.</text>
</comment>
<keyword evidence="4 8" id="KW-0560">Oxidoreductase</keyword>
<evidence type="ECO:0000256" key="1">
    <source>
        <dbReference type="ARBA" id="ARBA00007983"/>
    </source>
</evidence>
<evidence type="ECO:0000256" key="3">
    <source>
        <dbReference type="ARBA" id="ARBA00022772"/>
    </source>
</evidence>
<dbReference type="GO" id="GO:0009308">
    <property type="term" value="P:amine metabolic process"/>
    <property type="evidence" value="ECO:0007669"/>
    <property type="project" value="UniProtKB-UniRule"/>
</dbReference>
<dbReference type="Proteomes" id="UP001165740">
    <property type="component" value="Chromosome 1"/>
</dbReference>
<evidence type="ECO:0000256" key="7">
    <source>
        <dbReference type="PIRSR" id="PIRSR600269-51"/>
    </source>
</evidence>
<keyword evidence="12" id="KW-1185">Reference proteome</keyword>
<dbReference type="SUPFAM" id="SSF54416">
    <property type="entry name" value="Amine oxidase N-terminal region"/>
    <property type="match status" value="1"/>
</dbReference>
<dbReference type="Pfam" id="PF02727">
    <property type="entry name" value="Cu_amine_oxidN2"/>
    <property type="match status" value="1"/>
</dbReference>
<dbReference type="GO" id="GO:0005886">
    <property type="term" value="C:plasma membrane"/>
    <property type="evidence" value="ECO:0007669"/>
    <property type="project" value="TreeGrafter"/>
</dbReference>
<dbReference type="Pfam" id="PF01179">
    <property type="entry name" value="Cu_amine_oxid"/>
    <property type="match status" value="1"/>
</dbReference>
<dbReference type="Gene3D" id="3.10.450.40">
    <property type="match status" value="2"/>
</dbReference>
<comment type="PTM">
    <text evidence="7 8">Topaquinone (TPQ) is generated by copper-dependent autoxidation of a specific tyrosyl residue.</text>
</comment>
<dbReference type="InterPro" id="IPR015798">
    <property type="entry name" value="Cu_amine_oxidase_C"/>
</dbReference>
<keyword evidence="2 8" id="KW-0479">Metal-binding</keyword>
<dbReference type="PROSITE" id="PS01165">
    <property type="entry name" value="COPPER_AMINE_OXID_2"/>
    <property type="match status" value="1"/>
</dbReference>
<dbReference type="AlphaFoldDB" id="A0A9W2ZTK2"/>
<keyword evidence="5 8" id="KW-0186">Copper</keyword>
<evidence type="ECO:0000256" key="6">
    <source>
        <dbReference type="PIRSR" id="PIRSR600269-50"/>
    </source>
</evidence>
<dbReference type="GO" id="GO:0008131">
    <property type="term" value="F:primary methylamine oxidase activity"/>
    <property type="evidence" value="ECO:0007669"/>
    <property type="project" value="InterPro"/>
</dbReference>
<feature type="modified residue" description="2',4',5'-topaquinone" evidence="7">
    <location>
        <position position="517"/>
    </location>
</feature>
<evidence type="ECO:0000259" key="11">
    <source>
        <dbReference type="Pfam" id="PF02727"/>
    </source>
</evidence>
<comment type="cofactor">
    <cofactor evidence="8">
        <name>Cu cation</name>
        <dbReference type="ChEBI" id="CHEBI:23378"/>
    </cofactor>
    <text evidence="8">Contains 1 topaquinone per subunit.</text>
</comment>
<dbReference type="GO" id="GO:0005507">
    <property type="term" value="F:copper ion binding"/>
    <property type="evidence" value="ECO:0007669"/>
    <property type="project" value="InterPro"/>
</dbReference>
<gene>
    <name evidence="13" type="primary">LOC106072430</name>
</gene>
<feature type="active site" description="Proton acceptor" evidence="6">
    <location>
        <position position="433"/>
    </location>
</feature>
<dbReference type="PANTHER" id="PTHR10638:SF20">
    <property type="entry name" value="AMINE OXIDASE"/>
    <property type="match status" value="1"/>
</dbReference>
<dbReference type="RefSeq" id="XP_055878224.1">
    <property type="nucleotide sequence ID" value="XM_056022249.1"/>
</dbReference>
<keyword evidence="3 6" id="KW-0801">TPQ</keyword>
<dbReference type="PRINTS" id="PR00766">
    <property type="entry name" value="CUDAOXIDASE"/>
</dbReference>